<gene>
    <name evidence="1" type="ORF">ACD_71C00218G0014</name>
</gene>
<sequence length="54" mass="6469">MLTSKDIEQVKQFLREDWMNETQMPFVIEQIISFVSSGYESFLENQIKKNCNNH</sequence>
<comment type="caution">
    <text evidence="1">The sequence shown here is derived from an EMBL/GenBank/DDBJ whole genome shotgun (WGS) entry which is preliminary data.</text>
</comment>
<evidence type="ECO:0000313" key="1">
    <source>
        <dbReference type="EMBL" id="EKD44189.1"/>
    </source>
</evidence>
<protein>
    <submittedName>
        <fullName evidence="1">Uncharacterized protein</fullName>
    </submittedName>
</protein>
<accession>K2A2J4</accession>
<organism evidence="1">
    <name type="scientific">uncultured bacterium</name>
    <name type="common">gcode 4</name>
    <dbReference type="NCBI Taxonomy" id="1234023"/>
    <lineage>
        <taxon>Bacteria</taxon>
        <taxon>environmental samples</taxon>
    </lineage>
</organism>
<dbReference type="AlphaFoldDB" id="K2A2J4"/>
<name>K2A2J4_9BACT</name>
<dbReference type="EMBL" id="AMFJ01028949">
    <property type="protein sequence ID" value="EKD44189.1"/>
    <property type="molecule type" value="Genomic_DNA"/>
</dbReference>
<proteinExistence type="predicted"/>
<reference evidence="1" key="1">
    <citation type="journal article" date="2012" name="Science">
        <title>Fermentation, hydrogen, and sulfur metabolism in multiple uncultivated bacterial phyla.</title>
        <authorList>
            <person name="Wrighton K.C."/>
            <person name="Thomas B.C."/>
            <person name="Sharon I."/>
            <person name="Miller C.S."/>
            <person name="Castelle C.J."/>
            <person name="VerBerkmoes N.C."/>
            <person name="Wilkins M.J."/>
            <person name="Hettich R.L."/>
            <person name="Lipton M.S."/>
            <person name="Williams K.H."/>
            <person name="Long P.E."/>
            <person name="Banfield J.F."/>
        </authorList>
    </citation>
    <scope>NUCLEOTIDE SEQUENCE [LARGE SCALE GENOMIC DNA]</scope>
</reference>